<comment type="caution">
    <text evidence="1">The sequence shown here is derived from an EMBL/GenBank/DDBJ whole genome shotgun (WGS) entry which is preliminary data.</text>
</comment>
<gene>
    <name evidence="1" type="ORF">KDL01_09195</name>
</gene>
<evidence type="ECO:0000313" key="1">
    <source>
        <dbReference type="EMBL" id="MBR7833440.1"/>
    </source>
</evidence>
<dbReference type="AlphaFoldDB" id="A0A941EM21"/>
<evidence type="ECO:0000313" key="2">
    <source>
        <dbReference type="Proteomes" id="UP000675781"/>
    </source>
</evidence>
<reference evidence="1" key="1">
    <citation type="submission" date="2021-04" db="EMBL/GenBank/DDBJ databases">
        <title>Genome based classification of Actinospica acidithermotolerans sp. nov., an actinobacterium isolated from an Indonesian hot spring.</title>
        <authorList>
            <person name="Kusuma A.B."/>
            <person name="Putra K.E."/>
            <person name="Nafisah S."/>
            <person name="Loh J."/>
            <person name="Nouioui I."/>
            <person name="Goodfellow M."/>
        </authorList>
    </citation>
    <scope>NUCLEOTIDE SEQUENCE</scope>
    <source>
        <strain evidence="1">CSCA 57</strain>
    </source>
</reference>
<accession>A0A941EM21</accession>
<dbReference type="Proteomes" id="UP000675781">
    <property type="component" value="Unassembled WGS sequence"/>
</dbReference>
<dbReference type="RefSeq" id="WP_212527961.1">
    <property type="nucleotide sequence ID" value="NZ_JAGSOG010000030.1"/>
</dbReference>
<keyword evidence="2" id="KW-1185">Reference proteome</keyword>
<sequence>MNASRIGGVQEGVQVGASAWYETGPYDADLGAALRAAQEIALNSGVHGVNVESIDELWQDEDWLEFVGTGGTGTVLDICRLIGEDQPDASATLRPMGAGTFRELLGIWRRPTYADFVEGYAMDKLPNPDSRGSARCAVLYRDEKPSQVVYWGLTAD</sequence>
<protein>
    <submittedName>
        <fullName evidence="1">Uncharacterized protein</fullName>
    </submittedName>
</protein>
<dbReference type="EMBL" id="JAGSOG010000030">
    <property type="protein sequence ID" value="MBR7833440.1"/>
    <property type="molecule type" value="Genomic_DNA"/>
</dbReference>
<organism evidence="1 2">
    <name type="scientific">Actinospica durhamensis</name>
    <dbReference type="NCBI Taxonomy" id="1508375"/>
    <lineage>
        <taxon>Bacteria</taxon>
        <taxon>Bacillati</taxon>
        <taxon>Actinomycetota</taxon>
        <taxon>Actinomycetes</taxon>
        <taxon>Catenulisporales</taxon>
        <taxon>Actinospicaceae</taxon>
        <taxon>Actinospica</taxon>
    </lineage>
</organism>
<proteinExistence type="predicted"/>
<name>A0A941EM21_9ACTN</name>